<evidence type="ECO:0000313" key="1">
    <source>
        <dbReference type="EMBL" id="KAK7436518.1"/>
    </source>
</evidence>
<proteinExistence type="predicted"/>
<reference evidence="1 2" key="1">
    <citation type="submission" date="2024-01" db="EMBL/GenBank/DDBJ databases">
        <title>A draft genome for the cacao thread blight pathogen Marasmiellus scandens.</title>
        <authorList>
            <person name="Baruah I.K."/>
            <person name="Leung J."/>
            <person name="Bukari Y."/>
            <person name="Amoako-Attah I."/>
            <person name="Meinhardt L.W."/>
            <person name="Bailey B.A."/>
            <person name="Cohen S.P."/>
        </authorList>
    </citation>
    <scope>NUCLEOTIDE SEQUENCE [LARGE SCALE GENOMIC DNA]</scope>
    <source>
        <strain evidence="1 2">GH-19</strain>
    </source>
</reference>
<protein>
    <submittedName>
        <fullName evidence="1">Uncharacterized protein</fullName>
    </submittedName>
</protein>
<dbReference type="EMBL" id="JBANRG010000093">
    <property type="protein sequence ID" value="KAK7436518.1"/>
    <property type="molecule type" value="Genomic_DNA"/>
</dbReference>
<keyword evidence="2" id="KW-1185">Reference proteome</keyword>
<dbReference type="Proteomes" id="UP001498398">
    <property type="component" value="Unassembled WGS sequence"/>
</dbReference>
<sequence length="180" mass="20597">MLTLPALSRLELSHISSGWRNYDSVINPHLQNLLLRSHCQLEYLKLISNHYNYGQELVEFLLLTPKLTHLEIDLCDHKKLTIFQSLTPKDGKLSLLPQLTSLCIRTRDLTSLPEPEAIFLGVKSRRAVDLEGQNKRLESFALIVTDPEGKEWKKSFTSKAEPGLRALEENGLKLELQIRL</sequence>
<gene>
    <name evidence="1" type="ORF">VKT23_019072</name>
</gene>
<name>A0ABR1IQA9_9AGAR</name>
<comment type="caution">
    <text evidence="1">The sequence shown here is derived from an EMBL/GenBank/DDBJ whole genome shotgun (WGS) entry which is preliminary data.</text>
</comment>
<evidence type="ECO:0000313" key="2">
    <source>
        <dbReference type="Proteomes" id="UP001498398"/>
    </source>
</evidence>
<accession>A0ABR1IQA9</accession>
<organism evidence="1 2">
    <name type="scientific">Marasmiellus scandens</name>
    <dbReference type="NCBI Taxonomy" id="2682957"/>
    <lineage>
        <taxon>Eukaryota</taxon>
        <taxon>Fungi</taxon>
        <taxon>Dikarya</taxon>
        <taxon>Basidiomycota</taxon>
        <taxon>Agaricomycotina</taxon>
        <taxon>Agaricomycetes</taxon>
        <taxon>Agaricomycetidae</taxon>
        <taxon>Agaricales</taxon>
        <taxon>Marasmiineae</taxon>
        <taxon>Omphalotaceae</taxon>
        <taxon>Marasmiellus</taxon>
    </lineage>
</organism>